<dbReference type="EMBL" id="CABFNS010000477">
    <property type="protein sequence ID" value="VUC21927.1"/>
    <property type="molecule type" value="Genomic_DNA"/>
</dbReference>
<dbReference type="Proteomes" id="UP000766486">
    <property type="component" value="Unassembled WGS sequence"/>
</dbReference>
<evidence type="ECO:0000313" key="1">
    <source>
        <dbReference type="EMBL" id="VUC21927.1"/>
    </source>
</evidence>
<keyword evidence="2" id="KW-1185">Reference proteome</keyword>
<evidence type="ECO:0000313" key="2">
    <source>
        <dbReference type="Proteomes" id="UP000766486"/>
    </source>
</evidence>
<gene>
    <name evidence="1" type="ORF">CLO192961_LOCUS68190</name>
</gene>
<proteinExistence type="predicted"/>
<protein>
    <submittedName>
        <fullName evidence="1">Uncharacterized protein</fullName>
    </submittedName>
</protein>
<reference evidence="1 2" key="1">
    <citation type="submission" date="2019-06" db="EMBL/GenBank/DDBJ databases">
        <authorList>
            <person name="Broberg M."/>
        </authorList>
    </citation>
    <scope>NUCLEOTIDE SEQUENCE [LARGE SCALE GENOMIC DNA]</scope>
</reference>
<sequence>MSDTPIKPEVMAFLRLWHRRLAHADLYAVAVLGNQGDTGKVPEGFPKGPEHDFEGLQPYIDQLNCDACREVHGNPSGPPECLAPNEES</sequence>
<comment type="caution">
    <text evidence="1">The sequence shown here is derived from an EMBL/GenBank/DDBJ whole genome shotgun (WGS) entry which is preliminary data.</text>
</comment>
<accession>A0ABY6TTD5</accession>
<name>A0ABY6TTD5_BIOOC</name>
<organism evidence="1 2">
    <name type="scientific">Bionectria ochroleuca</name>
    <name type="common">Gliocladium roseum</name>
    <dbReference type="NCBI Taxonomy" id="29856"/>
    <lineage>
        <taxon>Eukaryota</taxon>
        <taxon>Fungi</taxon>
        <taxon>Dikarya</taxon>
        <taxon>Ascomycota</taxon>
        <taxon>Pezizomycotina</taxon>
        <taxon>Sordariomycetes</taxon>
        <taxon>Hypocreomycetidae</taxon>
        <taxon>Hypocreales</taxon>
        <taxon>Bionectriaceae</taxon>
        <taxon>Clonostachys</taxon>
    </lineage>
</organism>